<sequence>MIKIPGRKSDPHVTINGIEVDVEKLRDSSVSLEEYKSVRANTDGFRALTSKLCLEALVYSVENNLKNCRREYESTYDWSLKNVIVPELLKRLEERSMF</sequence>
<organism evidence="1 2">
    <name type="scientific">Paenibacillus tianjinensis</name>
    <dbReference type="NCBI Taxonomy" id="2810347"/>
    <lineage>
        <taxon>Bacteria</taxon>
        <taxon>Bacillati</taxon>
        <taxon>Bacillota</taxon>
        <taxon>Bacilli</taxon>
        <taxon>Bacillales</taxon>
        <taxon>Paenibacillaceae</taxon>
        <taxon>Paenibacillus</taxon>
    </lineage>
</organism>
<protein>
    <submittedName>
        <fullName evidence="1">Uncharacterized protein</fullName>
    </submittedName>
</protein>
<accession>A0ABX7LBU7</accession>
<dbReference type="EMBL" id="CP070969">
    <property type="protein sequence ID" value="QSF43457.1"/>
    <property type="molecule type" value="Genomic_DNA"/>
</dbReference>
<dbReference type="Proteomes" id="UP000663452">
    <property type="component" value="Chromosome"/>
</dbReference>
<reference evidence="1 2" key="1">
    <citation type="submission" date="2021-02" db="EMBL/GenBank/DDBJ databases">
        <title>Paenibacillus tianjinensis sp. nov.</title>
        <authorList>
            <person name="Liu H."/>
        </authorList>
    </citation>
    <scope>NUCLEOTIDE SEQUENCE [LARGE SCALE GENOMIC DNA]</scope>
    <source>
        <strain evidence="1 2">TB2019</strain>
    </source>
</reference>
<name>A0ABX7LBU7_9BACL</name>
<proteinExistence type="predicted"/>
<dbReference type="RefSeq" id="WP_206101090.1">
    <property type="nucleotide sequence ID" value="NZ_CP070969.1"/>
</dbReference>
<evidence type="ECO:0000313" key="1">
    <source>
        <dbReference type="EMBL" id="QSF43457.1"/>
    </source>
</evidence>
<evidence type="ECO:0000313" key="2">
    <source>
        <dbReference type="Proteomes" id="UP000663452"/>
    </source>
</evidence>
<keyword evidence="2" id="KW-1185">Reference proteome</keyword>
<gene>
    <name evidence="1" type="ORF">JRJ22_19530</name>
</gene>